<evidence type="ECO:0000256" key="1">
    <source>
        <dbReference type="ARBA" id="ARBA00022729"/>
    </source>
</evidence>
<feature type="domain" description="SLH" evidence="3">
    <location>
        <begin position="94"/>
        <end position="160"/>
    </location>
</feature>
<evidence type="ECO:0000256" key="2">
    <source>
        <dbReference type="SAM" id="SignalP"/>
    </source>
</evidence>
<dbReference type="Proteomes" id="UP000626786">
    <property type="component" value="Unassembled WGS sequence"/>
</dbReference>
<feature type="domain" description="SLH" evidence="3">
    <location>
        <begin position="29"/>
        <end position="92"/>
    </location>
</feature>
<dbReference type="InterPro" id="IPR001119">
    <property type="entry name" value="SLH_dom"/>
</dbReference>
<reference evidence="4 5" key="1">
    <citation type="submission" date="2020-08" db="EMBL/GenBank/DDBJ databases">
        <title>A Genomic Blueprint of the Chicken Gut Microbiome.</title>
        <authorList>
            <person name="Gilroy R."/>
            <person name="Ravi A."/>
            <person name="Getino M."/>
            <person name="Pursley I."/>
            <person name="Horton D.L."/>
            <person name="Alikhan N.-F."/>
            <person name="Baker D."/>
            <person name="Gharbi K."/>
            <person name="Hall N."/>
            <person name="Watson M."/>
            <person name="Adriaenssens E.M."/>
            <person name="Foster-Nyarko E."/>
            <person name="Jarju S."/>
            <person name="Secka A."/>
            <person name="Antonio M."/>
            <person name="Oren A."/>
            <person name="Chaudhuri R."/>
            <person name="La Ragione R.M."/>
            <person name="Hildebrand F."/>
            <person name="Pallen M.J."/>
        </authorList>
    </citation>
    <scope>NUCLEOTIDE SEQUENCE [LARGE SCALE GENOMIC DNA]</scope>
    <source>
        <strain evidence="4 5">Sa2YVA2</strain>
    </source>
</reference>
<evidence type="ECO:0000313" key="5">
    <source>
        <dbReference type="Proteomes" id="UP000626786"/>
    </source>
</evidence>
<proteinExistence type="predicted"/>
<feature type="chain" id="PRO_5046541712" evidence="2">
    <location>
        <begin position="32"/>
        <end position="1192"/>
    </location>
</feature>
<dbReference type="RefSeq" id="WP_191694291.1">
    <property type="nucleotide sequence ID" value="NZ_JACSQN010000006.1"/>
</dbReference>
<dbReference type="InterPro" id="IPR014755">
    <property type="entry name" value="Cu-Rt/internalin_Ig-like"/>
</dbReference>
<protein>
    <submittedName>
        <fullName evidence="4">S-layer homology domain-containing protein</fullName>
    </submittedName>
</protein>
<name>A0ABR8U972_9BACL</name>
<keyword evidence="1 2" id="KW-0732">Signal</keyword>
<keyword evidence="5" id="KW-1185">Reference proteome</keyword>
<accession>A0ABR8U972</accession>
<dbReference type="Gene3D" id="2.60.40.1220">
    <property type="match status" value="1"/>
</dbReference>
<evidence type="ECO:0000259" key="3">
    <source>
        <dbReference type="PROSITE" id="PS51272"/>
    </source>
</evidence>
<dbReference type="EMBL" id="JACSQN010000006">
    <property type="protein sequence ID" value="MBD7984594.1"/>
    <property type="molecule type" value="Genomic_DNA"/>
</dbReference>
<sequence>MANQPTKYRKFIVGAASAALVASAVAPVASAKDFKDTKGNTHEAAIDALSDKNIITGYEDGTFKPNKTLTRQDVVKLMGKWLVSEGYTVPADARTKMRFADLKTTSNGELLDMAALAYDNGLFIGTPDGKLDPAGNITRENMAVVLVRAFDRFHDIDLASYVADQDFKKDVTDLGKAKAEARPAIDVLDFFDITNPAAPVFNPKDTTTRGHFATFLHKALNTDFSDVTSSAVASGDVKVINANTVEVTFKEPVLNIKSLDFTIDGLTVANAAVKQTNPNVVVLTTADQKGGEKYTVKLDGKAIGTFVGISKVLPKSIAFGQQSLQGKTGQQVILTADIGIKEAGVPVTFNVSAGSDTTLNPQLLLEATTDENGIATYSYTRYAGTTDVVTAYPTGNPSVRATALVYWNSSLAISEVTEGNVLTNGSKKVYKVTGAANTHVNVTFAENVDVTPDKGVRGVTVTDATVNSGTTPYQYLNGNVNQVRVLLNSKGEATFTVTGSNASVTPIVFLDSGAAYNSSNQWVGGNGKLDPTELQAKAATVKFDNVQSIELSIVSKGNAYASARQTVTNGGRDYEVTVKDKDGKLAPAGTPVYLTVLEADQDGDVYHGALTTPFAKNGSTIRTIYTDAKGVAKFTLQGSNNAWAVPTVFLENGSKAGLDEFDAQVRGEIVYFGAITERTGSVYVTDKPITDPTAQPVETLNANGDIAYFNYSVADQNGKALKGLTEAHNLTFEITNTGFNDAVYKDANGIWTTVKAGKKASISLQTVNGQATVQVKSLGITDVTVNVSGSQYTTGNKTASVSFVSPAITSGLSVVTDIDTQYKYFELTRNGVTQAFSYDAPALLYINGQVASFDKFEQALAIGTKINYTKVGENNSFNIVTNVGTFNSQATLATLLADTSITAVELSATTADNLVFNRLVNVDLNGKSTGNINVTSNEIGVMSITNGTIGGNLTVDTKNADFTNGATVSGTTTITDVKAGTFVNTGKLSNVVITDSNGTAFTNKGLKTDVGVVEVNSTGDVVLSGKLGTVEVKNNATIILAADAEVDKLDVKSGNVILEGEEQVKEIAIANGATLKDYDGAAIEEKVPALGMFFSKVKVDVTGEELTLTASENITLTTADFVSIKVIQGTGTTTIPNSDVQITSTDTAKIALTGRNLEYPGTVIEVTVKRNDTTNETYKVTLENGVWVINKK</sequence>
<gene>
    <name evidence="4" type="ORF">H9649_08385</name>
</gene>
<organism evidence="4 5">
    <name type="scientific">Sporosarcina quadrami</name>
    <dbReference type="NCBI Taxonomy" id="2762234"/>
    <lineage>
        <taxon>Bacteria</taxon>
        <taxon>Bacillati</taxon>
        <taxon>Bacillota</taxon>
        <taxon>Bacilli</taxon>
        <taxon>Bacillales</taxon>
        <taxon>Caryophanaceae</taxon>
        <taxon>Sporosarcina</taxon>
    </lineage>
</organism>
<dbReference type="Pfam" id="PF00395">
    <property type="entry name" value="SLH"/>
    <property type="match status" value="2"/>
</dbReference>
<dbReference type="PROSITE" id="PS51272">
    <property type="entry name" value="SLH"/>
    <property type="match status" value="2"/>
</dbReference>
<evidence type="ECO:0000313" key="4">
    <source>
        <dbReference type="EMBL" id="MBD7984594.1"/>
    </source>
</evidence>
<comment type="caution">
    <text evidence="4">The sequence shown here is derived from an EMBL/GenBank/DDBJ whole genome shotgun (WGS) entry which is preliminary data.</text>
</comment>
<feature type="signal peptide" evidence="2">
    <location>
        <begin position="1"/>
        <end position="31"/>
    </location>
</feature>